<keyword evidence="1" id="KW-0863">Zinc-finger</keyword>
<dbReference type="InterPro" id="IPR013087">
    <property type="entry name" value="Znf_C2H2_type"/>
</dbReference>
<evidence type="ECO:0000313" key="4">
    <source>
        <dbReference type="EMBL" id="KAG6949961.1"/>
    </source>
</evidence>
<feature type="region of interest" description="Disordered" evidence="2">
    <location>
        <begin position="259"/>
        <end position="292"/>
    </location>
</feature>
<feature type="compositionally biased region" description="Acidic residues" evidence="2">
    <location>
        <begin position="282"/>
        <end position="292"/>
    </location>
</feature>
<reference evidence="4" key="1">
    <citation type="submission" date="2021-01" db="EMBL/GenBank/DDBJ databases">
        <title>Phytophthora aleatoria, a newly-described species from Pinus radiata is distinct from Phytophthora cactorum isolates based on comparative genomics.</title>
        <authorList>
            <person name="Mcdougal R."/>
            <person name="Panda P."/>
            <person name="Williams N."/>
            <person name="Studholme D.J."/>
        </authorList>
    </citation>
    <scope>NUCLEOTIDE SEQUENCE</scope>
    <source>
        <strain evidence="4">NZFS 4037</strain>
    </source>
</reference>
<evidence type="ECO:0000256" key="1">
    <source>
        <dbReference type="PROSITE-ProRule" id="PRU00042"/>
    </source>
</evidence>
<sequence>MALLTPNNVADFWNRGFALYNLGLDDDECRDALEEVEALRYEPIFGEVYEETRDQFREQVNITTLTPTLAAIHHSIVNLVSINEDWVVDETSWYALRLHPGGHDQAVNRDFPTFKTARALLTHELVQASVIVALMNDTYLHAYPGSFGGQVERTKRRTVRLDAGHLIIFRGDLAHAGAGFRGSNVRLHCYVRVNGVPQEPDSTEAVVFRSYRCGRRMQLTYSRAELSEHRQACVLRGGPYRCPFCGQMYAIRNSLNQHVRRRHREPQEQEASSEGSWSGSDSAEESESSEEA</sequence>
<evidence type="ECO:0000256" key="2">
    <source>
        <dbReference type="SAM" id="MobiDB-lite"/>
    </source>
</evidence>
<dbReference type="PROSITE" id="PS00028">
    <property type="entry name" value="ZINC_FINGER_C2H2_1"/>
    <property type="match status" value="1"/>
</dbReference>
<keyword evidence="5" id="KW-1185">Reference proteome</keyword>
<protein>
    <recommendedName>
        <fullName evidence="3">C2H2-type domain-containing protein</fullName>
    </recommendedName>
</protein>
<keyword evidence="1" id="KW-0862">Zinc</keyword>
<evidence type="ECO:0000259" key="3">
    <source>
        <dbReference type="PROSITE" id="PS50157"/>
    </source>
</evidence>
<feature type="compositionally biased region" description="Low complexity" evidence="2">
    <location>
        <begin position="269"/>
        <end position="281"/>
    </location>
</feature>
<dbReference type="SMART" id="SM00355">
    <property type="entry name" value="ZnF_C2H2"/>
    <property type="match status" value="1"/>
</dbReference>
<comment type="caution">
    <text evidence="4">The sequence shown here is derived from an EMBL/GenBank/DDBJ whole genome shotgun (WGS) entry which is preliminary data.</text>
</comment>
<proteinExistence type="predicted"/>
<dbReference type="AlphaFoldDB" id="A0A8J5IJY4"/>
<evidence type="ECO:0000313" key="5">
    <source>
        <dbReference type="Proteomes" id="UP000709295"/>
    </source>
</evidence>
<accession>A0A8J5IJY4</accession>
<name>A0A8J5IJY4_9STRA</name>
<dbReference type="EMBL" id="JAENGY010001363">
    <property type="protein sequence ID" value="KAG6949961.1"/>
    <property type="molecule type" value="Genomic_DNA"/>
</dbReference>
<dbReference type="Proteomes" id="UP000709295">
    <property type="component" value="Unassembled WGS sequence"/>
</dbReference>
<organism evidence="4 5">
    <name type="scientific">Phytophthora aleatoria</name>
    <dbReference type="NCBI Taxonomy" id="2496075"/>
    <lineage>
        <taxon>Eukaryota</taxon>
        <taxon>Sar</taxon>
        <taxon>Stramenopiles</taxon>
        <taxon>Oomycota</taxon>
        <taxon>Peronosporomycetes</taxon>
        <taxon>Peronosporales</taxon>
        <taxon>Peronosporaceae</taxon>
        <taxon>Phytophthora</taxon>
    </lineage>
</organism>
<dbReference type="PROSITE" id="PS50157">
    <property type="entry name" value="ZINC_FINGER_C2H2_2"/>
    <property type="match status" value="1"/>
</dbReference>
<keyword evidence="1" id="KW-0479">Metal-binding</keyword>
<gene>
    <name evidence="4" type="ORF">JG688_00014397</name>
</gene>
<feature type="domain" description="C2H2-type" evidence="3">
    <location>
        <begin position="240"/>
        <end position="268"/>
    </location>
</feature>
<dbReference type="GO" id="GO:0008270">
    <property type="term" value="F:zinc ion binding"/>
    <property type="evidence" value="ECO:0007669"/>
    <property type="project" value="UniProtKB-KW"/>
</dbReference>